<dbReference type="PANTHER" id="PTHR23506:SF28">
    <property type="entry name" value="MFS-TYPE TRANSPORTER SLC18B1-LIKE PROTEIN"/>
    <property type="match status" value="1"/>
</dbReference>
<dbReference type="InterPro" id="IPR020846">
    <property type="entry name" value="MFS_dom"/>
</dbReference>
<evidence type="ECO:0000313" key="10">
    <source>
        <dbReference type="Proteomes" id="UP001378592"/>
    </source>
</evidence>
<dbReference type="SUPFAM" id="SSF103473">
    <property type="entry name" value="MFS general substrate transporter"/>
    <property type="match status" value="1"/>
</dbReference>
<evidence type="ECO:0000256" key="4">
    <source>
        <dbReference type="ARBA" id="ARBA00022989"/>
    </source>
</evidence>
<feature type="transmembrane region" description="Helical" evidence="7">
    <location>
        <begin position="441"/>
        <end position="461"/>
    </location>
</feature>
<feature type="region of interest" description="Disordered" evidence="6">
    <location>
        <begin position="505"/>
        <end position="548"/>
    </location>
</feature>
<evidence type="ECO:0000256" key="7">
    <source>
        <dbReference type="SAM" id="Phobius"/>
    </source>
</evidence>
<dbReference type="Pfam" id="PF07690">
    <property type="entry name" value="MFS_1"/>
    <property type="match status" value="2"/>
</dbReference>
<dbReference type="GO" id="GO:0016020">
    <property type="term" value="C:membrane"/>
    <property type="evidence" value="ECO:0007669"/>
    <property type="project" value="UniProtKB-SubCell"/>
</dbReference>
<dbReference type="InterPro" id="IPR011701">
    <property type="entry name" value="MFS"/>
</dbReference>
<gene>
    <name evidence="9" type="ORF">R5R35_012738</name>
</gene>
<evidence type="ECO:0000313" key="9">
    <source>
        <dbReference type="EMBL" id="KAK7870187.1"/>
    </source>
</evidence>
<organism evidence="9 10">
    <name type="scientific">Gryllus longicercus</name>
    <dbReference type="NCBI Taxonomy" id="2509291"/>
    <lineage>
        <taxon>Eukaryota</taxon>
        <taxon>Metazoa</taxon>
        <taxon>Ecdysozoa</taxon>
        <taxon>Arthropoda</taxon>
        <taxon>Hexapoda</taxon>
        <taxon>Insecta</taxon>
        <taxon>Pterygota</taxon>
        <taxon>Neoptera</taxon>
        <taxon>Polyneoptera</taxon>
        <taxon>Orthoptera</taxon>
        <taxon>Ensifera</taxon>
        <taxon>Gryllidea</taxon>
        <taxon>Grylloidea</taxon>
        <taxon>Gryllidae</taxon>
        <taxon>Gryllinae</taxon>
        <taxon>Gryllus</taxon>
    </lineage>
</organism>
<feature type="transmembrane region" description="Helical" evidence="7">
    <location>
        <begin position="198"/>
        <end position="224"/>
    </location>
</feature>
<accession>A0AAN9VYK6</accession>
<dbReference type="AlphaFoldDB" id="A0AAN9VYK6"/>
<comment type="subcellular location">
    <subcellularLocation>
        <location evidence="1">Membrane</location>
        <topology evidence="1">Multi-pass membrane protein</topology>
    </subcellularLocation>
</comment>
<evidence type="ECO:0000256" key="1">
    <source>
        <dbReference type="ARBA" id="ARBA00004141"/>
    </source>
</evidence>
<dbReference type="InterPro" id="IPR050930">
    <property type="entry name" value="MFS_Vesicular_Transporter"/>
</dbReference>
<feature type="transmembrane region" description="Helical" evidence="7">
    <location>
        <begin position="265"/>
        <end position="285"/>
    </location>
</feature>
<feature type="transmembrane region" description="Helical" evidence="7">
    <location>
        <begin position="373"/>
        <end position="391"/>
    </location>
</feature>
<dbReference type="Gene3D" id="1.20.1250.20">
    <property type="entry name" value="MFS general substrate transporter like domains"/>
    <property type="match status" value="2"/>
</dbReference>
<keyword evidence="2" id="KW-0813">Transport</keyword>
<keyword evidence="5 7" id="KW-0472">Membrane</keyword>
<evidence type="ECO:0000259" key="8">
    <source>
        <dbReference type="PROSITE" id="PS50850"/>
    </source>
</evidence>
<keyword evidence="10" id="KW-1185">Reference proteome</keyword>
<feature type="transmembrane region" description="Helical" evidence="7">
    <location>
        <begin position="236"/>
        <end position="259"/>
    </location>
</feature>
<dbReference type="GO" id="GO:0022857">
    <property type="term" value="F:transmembrane transporter activity"/>
    <property type="evidence" value="ECO:0007669"/>
    <property type="project" value="InterPro"/>
</dbReference>
<dbReference type="EMBL" id="JAZDUA010000063">
    <property type="protein sequence ID" value="KAK7870187.1"/>
    <property type="molecule type" value="Genomic_DNA"/>
</dbReference>
<dbReference type="InterPro" id="IPR036259">
    <property type="entry name" value="MFS_trans_sf"/>
</dbReference>
<feature type="compositionally biased region" description="Polar residues" evidence="6">
    <location>
        <begin position="533"/>
        <end position="543"/>
    </location>
</feature>
<feature type="transmembrane region" description="Helical" evidence="7">
    <location>
        <begin position="171"/>
        <end position="192"/>
    </location>
</feature>
<feature type="transmembrane region" description="Helical" evidence="7">
    <location>
        <begin position="403"/>
        <end position="429"/>
    </location>
</feature>
<reference evidence="9 10" key="1">
    <citation type="submission" date="2024-03" db="EMBL/GenBank/DDBJ databases">
        <title>The genome assembly and annotation of the cricket Gryllus longicercus Weissman &amp; Gray.</title>
        <authorList>
            <person name="Szrajer S."/>
            <person name="Gray D."/>
            <person name="Ylla G."/>
        </authorList>
    </citation>
    <scope>NUCLEOTIDE SEQUENCE [LARGE SCALE GENOMIC DNA]</scope>
    <source>
        <strain evidence="9">DAG 2021-001</strain>
        <tissue evidence="9">Whole body minus gut</tissue>
    </source>
</reference>
<evidence type="ECO:0000256" key="3">
    <source>
        <dbReference type="ARBA" id="ARBA00022692"/>
    </source>
</evidence>
<feature type="compositionally biased region" description="Low complexity" evidence="6">
    <location>
        <begin position="510"/>
        <end position="523"/>
    </location>
</feature>
<feature type="transmembrane region" description="Helical" evidence="7">
    <location>
        <begin position="104"/>
        <end position="127"/>
    </location>
</feature>
<comment type="caution">
    <text evidence="9">The sequence shown here is derived from an EMBL/GenBank/DDBJ whole genome shotgun (WGS) entry which is preliminary data.</text>
</comment>
<keyword evidence="3 7" id="KW-0812">Transmembrane</keyword>
<dbReference type="PANTHER" id="PTHR23506">
    <property type="entry name" value="GH10249P"/>
    <property type="match status" value="1"/>
</dbReference>
<feature type="transmembrane region" description="Helical" evidence="7">
    <location>
        <begin position="346"/>
        <end position="366"/>
    </location>
</feature>
<feature type="transmembrane region" description="Helical" evidence="7">
    <location>
        <begin position="473"/>
        <end position="497"/>
    </location>
</feature>
<evidence type="ECO:0000256" key="5">
    <source>
        <dbReference type="ARBA" id="ARBA00023136"/>
    </source>
</evidence>
<sequence>MESSEAPDAIKSLDSSNYETNGEAVLIFRSSPSSEFGNSQWRKEIFRKSVKGGKGRRYIRSQSLCVFQKDKYSAGEIRRIRERLLRTRSHASGDFRSFTRTQKLALTALCVVDFTSFCSMSVMAPFFPKEAASKGMSDTLSGFVFGFYALIMFLSSPLFGKILPRVGAKFLLMSGMFVAGGCNIIFGTLAHIESLEIFTLYCFMVRGMEALGASAYATASYVFVVDIFPDNIGSVLGILETFVGLGMSIGPALGGFLYSIGGFELPFYTLGVLMVLIVPINFCLLPAGDASSLNKSSGSLSQLLRLPSVIIISMVIVVASNTWGFLDPTLEPHLREFHLTPEKVGLIFLLFSALYGIFSPLWGWLADRVNNHWAMLTVGLFICSIGLLLLGPSPLLPFLHNTLWLNLVALSILGVAVALTLLPTFQGVLDSALDGGCSDEIGTYSMVAGVWSCMYSLGEVIGPLLGGALMDKYGFPLCSTVMAGLCFLLSVITLLYFSTQNSRTCAGKESSTTDSGISDTTGSWDQADEAGNGSISSPGQQGSFDAEDSPLLGAMADQANMYTHEKVYHCPPDMSSYDGWAGASPGWLNDVRRTVAITGGGACEV</sequence>
<feature type="transmembrane region" description="Helical" evidence="7">
    <location>
        <begin position="306"/>
        <end position="326"/>
    </location>
</feature>
<evidence type="ECO:0000256" key="2">
    <source>
        <dbReference type="ARBA" id="ARBA00022448"/>
    </source>
</evidence>
<dbReference type="PROSITE" id="PS50850">
    <property type="entry name" value="MFS"/>
    <property type="match status" value="1"/>
</dbReference>
<dbReference type="Proteomes" id="UP001378592">
    <property type="component" value="Unassembled WGS sequence"/>
</dbReference>
<proteinExistence type="predicted"/>
<feature type="transmembrane region" description="Helical" evidence="7">
    <location>
        <begin position="139"/>
        <end position="159"/>
    </location>
</feature>
<protein>
    <recommendedName>
        <fullName evidence="8">Major facilitator superfamily (MFS) profile domain-containing protein</fullName>
    </recommendedName>
</protein>
<evidence type="ECO:0000256" key="6">
    <source>
        <dbReference type="SAM" id="MobiDB-lite"/>
    </source>
</evidence>
<name>A0AAN9VYK6_9ORTH</name>
<feature type="domain" description="Major facilitator superfamily (MFS) profile" evidence="8">
    <location>
        <begin position="105"/>
        <end position="502"/>
    </location>
</feature>
<keyword evidence="4 7" id="KW-1133">Transmembrane helix</keyword>